<dbReference type="PANTHER" id="PTHR42912:SF93">
    <property type="entry name" value="N6-ADENOSINE-METHYLTRANSFERASE TMT1A"/>
    <property type="match status" value="1"/>
</dbReference>
<dbReference type="PANTHER" id="PTHR42912">
    <property type="entry name" value="METHYLTRANSFERASE"/>
    <property type="match status" value="1"/>
</dbReference>
<gene>
    <name evidence="2" type="ORF">CH360_03365</name>
    <name evidence="3" type="ORF">CH373_06505</name>
</gene>
<dbReference type="InterPro" id="IPR050508">
    <property type="entry name" value="Methyltransf_Superfamily"/>
</dbReference>
<dbReference type="Proteomes" id="UP000231962">
    <property type="component" value="Unassembled WGS sequence"/>
</dbReference>
<dbReference type="SUPFAM" id="SSF53335">
    <property type="entry name" value="S-adenosyl-L-methionine-dependent methyltransferases"/>
    <property type="match status" value="1"/>
</dbReference>
<evidence type="ECO:0000313" key="5">
    <source>
        <dbReference type="Proteomes" id="UP000231990"/>
    </source>
</evidence>
<organism evidence="3 5">
    <name type="scientific">Leptospira perolatii</name>
    <dbReference type="NCBI Taxonomy" id="2023191"/>
    <lineage>
        <taxon>Bacteria</taxon>
        <taxon>Pseudomonadati</taxon>
        <taxon>Spirochaetota</taxon>
        <taxon>Spirochaetia</taxon>
        <taxon>Leptospirales</taxon>
        <taxon>Leptospiraceae</taxon>
        <taxon>Leptospira</taxon>
    </lineage>
</organism>
<dbReference type="EMBL" id="NPDZ01000003">
    <property type="protein sequence ID" value="PJZ73805.1"/>
    <property type="molecule type" value="Genomic_DNA"/>
</dbReference>
<dbReference type="OrthoDB" id="9808140at2"/>
<dbReference type="EMBL" id="NPDY01000002">
    <property type="protein sequence ID" value="PJZ70593.1"/>
    <property type="molecule type" value="Genomic_DNA"/>
</dbReference>
<protein>
    <submittedName>
        <fullName evidence="3">Methyltransferase type 11</fullName>
    </submittedName>
</protein>
<evidence type="ECO:0000313" key="3">
    <source>
        <dbReference type="EMBL" id="PJZ73805.1"/>
    </source>
</evidence>
<dbReference type="InterPro" id="IPR029063">
    <property type="entry name" value="SAM-dependent_MTases_sf"/>
</dbReference>
<dbReference type="Proteomes" id="UP000231990">
    <property type="component" value="Unassembled WGS sequence"/>
</dbReference>
<name>A0A2M9ZP74_9LEPT</name>
<dbReference type="GO" id="GO:0032259">
    <property type="term" value="P:methylation"/>
    <property type="evidence" value="ECO:0007669"/>
    <property type="project" value="UniProtKB-KW"/>
</dbReference>
<evidence type="ECO:0000259" key="1">
    <source>
        <dbReference type="Pfam" id="PF13847"/>
    </source>
</evidence>
<evidence type="ECO:0000313" key="2">
    <source>
        <dbReference type="EMBL" id="PJZ70593.1"/>
    </source>
</evidence>
<dbReference type="RefSeq" id="WP_100712601.1">
    <property type="nucleotide sequence ID" value="NZ_NPDY01000002.1"/>
</dbReference>
<accession>A0A2M9ZP74</accession>
<dbReference type="AlphaFoldDB" id="A0A2M9ZP74"/>
<keyword evidence="3" id="KW-0489">Methyltransferase</keyword>
<evidence type="ECO:0000313" key="4">
    <source>
        <dbReference type="Proteomes" id="UP000231962"/>
    </source>
</evidence>
<dbReference type="Pfam" id="PF13847">
    <property type="entry name" value="Methyltransf_31"/>
    <property type="match status" value="1"/>
</dbReference>
<sequence length="193" mass="21940">MSKIADLFSRFSGKGLYPHQFAWVLLLPIRNLFLSPSKLAERLDLKENFNVLEIGCGPGYFSPEIAKRIPKGKLFLTDIQPEMLEKARKRLERTGLKNFDFKTCDGDKLDYQDQTFDRIFLVTVLGEIENQALYAKEMFRLLRKGGIVSVSEQAGDPDILSVKEIEKILCPAGFVLDRVFGKGKTFTANFIKP</sequence>
<comment type="caution">
    <text evidence="3">The sequence shown here is derived from an EMBL/GenBank/DDBJ whole genome shotgun (WGS) entry which is preliminary data.</text>
</comment>
<proteinExistence type="predicted"/>
<reference evidence="4 5" key="1">
    <citation type="submission" date="2017-07" db="EMBL/GenBank/DDBJ databases">
        <title>Leptospira spp. isolated from tropical soils.</title>
        <authorList>
            <person name="Thibeaux R."/>
            <person name="Iraola G."/>
            <person name="Ferres I."/>
            <person name="Bierque E."/>
            <person name="Girault D."/>
            <person name="Soupe-Gilbert M.-E."/>
            <person name="Picardeau M."/>
            <person name="Goarant C."/>
        </authorList>
    </citation>
    <scope>NUCLEOTIDE SEQUENCE [LARGE SCALE GENOMIC DNA]</scope>
    <source>
        <strain evidence="3 5">FH1-B-B1</strain>
        <strain evidence="2 4">FH1-B-C1</strain>
    </source>
</reference>
<dbReference type="CDD" id="cd02440">
    <property type="entry name" value="AdoMet_MTases"/>
    <property type="match status" value="1"/>
</dbReference>
<dbReference type="GO" id="GO:0008168">
    <property type="term" value="F:methyltransferase activity"/>
    <property type="evidence" value="ECO:0007669"/>
    <property type="project" value="UniProtKB-KW"/>
</dbReference>
<dbReference type="Gene3D" id="3.40.50.150">
    <property type="entry name" value="Vaccinia Virus protein VP39"/>
    <property type="match status" value="1"/>
</dbReference>
<keyword evidence="4" id="KW-1185">Reference proteome</keyword>
<dbReference type="InterPro" id="IPR025714">
    <property type="entry name" value="Methyltranfer_dom"/>
</dbReference>
<feature type="domain" description="Methyltransferase" evidence="1">
    <location>
        <begin position="46"/>
        <end position="153"/>
    </location>
</feature>
<keyword evidence="3" id="KW-0808">Transferase</keyword>